<evidence type="ECO:0000259" key="4">
    <source>
        <dbReference type="Pfam" id="PF05057"/>
    </source>
</evidence>
<feature type="region of interest" description="Disordered" evidence="3">
    <location>
        <begin position="1"/>
        <end position="41"/>
    </location>
</feature>
<dbReference type="SUPFAM" id="SSF48452">
    <property type="entry name" value="TPR-like"/>
    <property type="match status" value="1"/>
</dbReference>
<gene>
    <name evidence="5" type="ORF">BN869_000013685_1</name>
</gene>
<comment type="similarity">
    <text evidence="1">Belongs to the putative lipase ROG1 family.</text>
</comment>
<dbReference type="PANTHER" id="PTHR46082">
    <property type="entry name" value="ATP/GTP-BINDING PROTEIN-RELATED"/>
    <property type="match status" value="1"/>
</dbReference>
<evidence type="ECO:0000313" key="5">
    <source>
        <dbReference type="EMBL" id="CEO57627.1"/>
    </source>
</evidence>
<dbReference type="SMART" id="SM00028">
    <property type="entry name" value="TPR"/>
    <property type="match status" value="4"/>
</dbReference>
<reference evidence="5" key="1">
    <citation type="submission" date="2015-01" db="EMBL/GenBank/DDBJ databases">
        <authorList>
            <person name="Durling Mikael"/>
        </authorList>
    </citation>
    <scope>NUCLEOTIDE SEQUENCE</scope>
</reference>
<protein>
    <recommendedName>
        <fullName evidence="4">DUF676 domain-containing protein</fullName>
    </recommendedName>
</protein>
<dbReference type="Pfam" id="PF05057">
    <property type="entry name" value="DUF676"/>
    <property type="match status" value="1"/>
</dbReference>
<dbReference type="InterPro" id="IPR007751">
    <property type="entry name" value="DUF676_lipase-like"/>
</dbReference>
<dbReference type="AlphaFoldDB" id="A0A0B7KQ80"/>
<dbReference type="EMBL" id="CDPU01000116">
    <property type="protein sequence ID" value="CEO57627.1"/>
    <property type="molecule type" value="Genomic_DNA"/>
</dbReference>
<dbReference type="Pfam" id="PF13424">
    <property type="entry name" value="TPR_12"/>
    <property type="match status" value="2"/>
</dbReference>
<dbReference type="InterPro" id="IPR027417">
    <property type="entry name" value="P-loop_NTPase"/>
</dbReference>
<feature type="repeat" description="TPR" evidence="2">
    <location>
        <begin position="771"/>
        <end position="804"/>
    </location>
</feature>
<dbReference type="PANTHER" id="PTHR46082:SF6">
    <property type="entry name" value="AAA+ ATPASE DOMAIN-CONTAINING PROTEIN-RELATED"/>
    <property type="match status" value="1"/>
</dbReference>
<dbReference type="InterPro" id="IPR019734">
    <property type="entry name" value="TPR_rpt"/>
</dbReference>
<evidence type="ECO:0000256" key="1">
    <source>
        <dbReference type="ARBA" id="ARBA00007920"/>
    </source>
</evidence>
<dbReference type="Gene3D" id="1.25.40.10">
    <property type="entry name" value="Tetratricopeptide repeat domain"/>
    <property type="match status" value="1"/>
</dbReference>
<dbReference type="InterPro" id="IPR011990">
    <property type="entry name" value="TPR-like_helical_dom_sf"/>
</dbReference>
<keyword evidence="2" id="KW-0802">TPR repeat</keyword>
<feature type="compositionally biased region" description="Basic residues" evidence="3">
    <location>
        <begin position="1"/>
        <end position="13"/>
    </location>
</feature>
<dbReference type="SUPFAM" id="SSF52540">
    <property type="entry name" value="P-loop containing nucleoside triphosphate hydrolases"/>
    <property type="match status" value="1"/>
</dbReference>
<proteinExistence type="inferred from homology"/>
<dbReference type="PROSITE" id="PS50005">
    <property type="entry name" value="TPR"/>
    <property type="match status" value="3"/>
</dbReference>
<dbReference type="SUPFAM" id="SSF53474">
    <property type="entry name" value="alpha/beta-Hydrolases"/>
    <property type="match status" value="1"/>
</dbReference>
<organism evidence="5">
    <name type="scientific">Bionectria ochroleuca</name>
    <name type="common">Gliocladium roseum</name>
    <dbReference type="NCBI Taxonomy" id="29856"/>
    <lineage>
        <taxon>Eukaryota</taxon>
        <taxon>Fungi</taxon>
        <taxon>Dikarya</taxon>
        <taxon>Ascomycota</taxon>
        <taxon>Pezizomycotina</taxon>
        <taxon>Sordariomycetes</taxon>
        <taxon>Hypocreomycetidae</taxon>
        <taxon>Hypocreales</taxon>
        <taxon>Bionectriaceae</taxon>
        <taxon>Clonostachys</taxon>
    </lineage>
</organism>
<evidence type="ECO:0000256" key="3">
    <source>
        <dbReference type="SAM" id="MobiDB-lite"/>
    </source>
</evidence>
<name>A0A0B7KQ80_BIOOC</name>
<evidence type="ECO:0000256" key="2">
    <source>
        <dbReference type="PROSITE-ProRule" id="PRU00339"/>
    </source>
</evidence>
<accession>A0A0B7KQ80</accession>
<feature type="repeat" description="TPR" evidence="2">
    <location>
        <begin position="855"/>
        <end position="888"/>
    </location>
</feature>
<dbReference type="Gene3D" id="3.40.50.1820">
    <property type="entry name" value="alpha/beta hydrolase"/>
    <property type="match status" value="1"/>
</dbReference>
<sequence length="896" mass="101636">MSSKKKWSRWRGPLKRETEGNIPSEDPASVPEPYPTTANTPQGLEVVFEGDNPVVDIIAVHGLNGHREKTWTAANEINWLRDLLPHDLPHSRIIYWGYDANTHNRSRVSCQYLYGHAQTLVSDLCRKRRLTDSVKRPIIFVAHSLGGIIVKSALIHSDSSRQGALLEHRSIKLSTHGIVFMGTPHQGGNGVQLGQLLVNVASLFMAANDHILQHLKRDSEWLQQQLGQYGPISNEFITKYAYEEYETSTALGHKIMVVPHASAVVPGHADAEQVVIHNDHINMVKFASKQDSGYEKISGYLQIMMMDADDRIQLRWKEEARIAEARIDPTFGQWFLPLSLPGAIRVVHFVAREDELASIHEILHRTNGRSTAIVQGLGGMGKTQLTLEYIKHKELDQITRAVKRWLEESRNSNWLVVYDNYDNPRFGSSTNESNNGKENEYKAIGLQSSASKDQGFDIRSFFPEGYQGAIIITTRSAAVKLGETVSLGKFRNIHDSLRILASTSHRRELDRDNATQELARRLDGLPLALATAGSYLSQVSTSWDQYLEIYDQSWLRLQKASPQLLTYDHAMYSTWDISYRYIERDDPNAAKLLQLWAYFDNEDVWFELLCDGASESEAWLQNATQDRVSFDTTMRLLCSHGLVEAHIPSEERGKQSGGYSVHGCVHSWMVHALYKGTKEDMSQLAMRCVTSHAPSQNVAEYWLIQRRLLRHASRCQSMLRRKEDMKAHEWIAGKLGQLFADQGRMTEAEEMYNRALQGYEKALGPEHTSTLGTVNNLGLLYYNQGRLKEAEEMYNRALQGYEKAWGPEHTSTLNTVNNLGNLYYNQGRLKVAEEMYNRALQGKEKALGPEHISTLSTVNNLGGLYYNQGRLKEAEEMYNRALQLIISEISTLTKDD</sequence>
<dbReference type="Gene3D" id="3.40.50.300">
    <property type="entry name" value="P-loop containing nucleotide triphosphate hydrolases"/>
    <property type="match status" value="1"/>
</dbReference>
<dbReference type="InterPro" id="IPR029058">
    <property type="entry name" value="AB_hydrolase_fold"/>
</dbReference>
<dbReference type="InterPro" id="IPR053137">
    <property type="entry name" value="NLR-like"/>
</dbReference>
<feature type="domain" description="DUF676" evidence="4">
    <location>
        <begin position="57"/>
        <end position="207"/>
    </location>
</feature>
<feature type="repeat" description="TPR" evidence="2">
    <location>
        <begin position="813"/>
        <end position="846"/>
    </location>
</feature>